<organism evidence="1 2">
    <name type="scientific">Centaurea solstitialis</name>
    <name type="common">yellow star-thistle</name>
    <dbReference type="NCBI Taxonomy" id="347529"/>
    <lineage>
        <taxon>Eukaryota</taxon>
        <taxon>Viridiplantae</taxon>
        <taxon>Streptophyta</taxon>
        <taxon>Embryophyta</taxon>
        <taxon>Tracheophyta</taxon>
        <taxon>Spermatophyta</taxon>
        <taxon>Magnoliopsida</taxon>
        <taxon>eudicotyledons</taxon>
        <taxon>Gunneridae</taxon>
        <taxon>Pentapetalae</taxon>
        <taxon>asterids</taxon>
        <taxon>campanulids</taxon>
        <taxon>Asterales</taxon>
        <taxon>Asteraceae</taxon>
        <taxon>Carduoideae</taxon>
        <taxon>Cardueae</taxon>
        <taxon>Centaureinae</taxon>
        <taxon>Centaurea</taxon>
    </lineage>
</organism>
<reference evidence="1" key="1">
    <citation type="submission" date="2023-03" db="EMBL/GenBank/DDBJ databases">
        <title>Chromosome-scale reference genome and RAD-based genetic map of yellow starthistle (Centaurea solstitialis) reveal putative structural variation and QTLs associated with invader traits.</title>
        <authorList>
            <person name="Reatini B."/>
            <person name="Cang F.A."/>
            <person name="Jiang Q."/>
            <person name="Mckibben M.T.W."/>
            <person name="Barker M.S."/>
            <person name="Rieseberg L.H."/>
            <person name="Dlugosch K.M."/>
        </authorList>
    </citation>
    <scope>NUCLEOTIDE SEQUENCE</scope>
    <source>
        <strain evidence="1">CAN-66</strain>
        <tissue evidence="1">Leaf</tissue>
    </source>
</reference>
<sequence>MIGYSIDGVWNPILHELMHLRWHPRDIRKKLIFVGAVYYIWQEQNRRIFVGNKREVAQLVKELLLYIDMHGGRDVGGINLG</sequence>
<keyword evidence="2" id="KW-1185">Reference proteome</keyword>
<dbReference type="AlphaFoldDB" id="A0AA38SYC2"/>
<protein>
    <submittedName>
        <fullName evidence="1">Uncharacterized protein</fullName>
    </submittedName>
</protein>
<name>A0AA38SYC2_9ASTR</name>
<dbReference type="EMBL" id="JARYMX010000006">
    <property type="protein sequence ID" value="KAJ9544675.1"/>
    <property type="molecule type" value="Genomic_DNA"/>
</dbReference>
<evidence type="ECO:0000313" key="2">
    <source>
        <dbReference type="Proteomes" id="UP001172457"/>
    </source>
</evidence>
<evidence type="ECO:0000313" key="1">
    <source>
        <dbReference type="EMBL" id="KAJ9544675.1"/>
    </source>
</evidence>
<comment type="caution">
    <text evidence="1">The sequence shown here is derived from an EMBL/GenBank/DDBJ whole genome shotgun (WGS) entry which is preliminary data.</text>
</comment>
<proteinExistence type="predicted"/>
<dbReference type="Proteomes" id="UP001172457">
    <property type="component" value="Chromosome 6"/>
</dbReference>
<accession>A0AA38SYC2</accession>
<gene>
    <name evidence="1" type="ORF">OSB04_024382</name>
</gene>